<evidence type="ECO:0000259" key="17">
    <source>
        <dbReference type="PROSITE" id="PS50268"/>
    </source>
</evidence>
<dbReference type="InterPro" id="IPR000742">
    <property type="entry name" value="EGF"/>
</dbReference>
<feature type="domain" description="Cadherin" evidence="17">
    <location>
        <begin position="401"/>
        <end position="505"/>
    </location>
</feature>
<dbReference type="Pfam" id="PF02210">
    <property type="entry name" value="Laminin_G_2"/>
    <property type="match status" value="1"/>
</dbReference>
<dbReference type="InterPro" id="IPR002126">
    <property type="entry name" value="Cadherin-like_dom"/>
</dbReference>
<dbReference type="FunFam" id="2.10.25.10:FF:000151">
    <property type="entry name" value="FAT atypical cadherin 4"/>
    <property type="match status" value="1"/>
</dbReference>
<feature type="region of interest" description="Disordered" evidence="13">
    <location>
        <begin position="1581"/>
        <end position="1619"/>
    </location>
</feature>
<dbReference type="InterPro" id="IPR000152">
    <property type="entry name" value="EGF-type_Asp/Asn_hydroxyl_site"/>
</dbReference>
<dbReference type="PROSITE" id="PS50026">
    <property type="entry name" value="EGF_3"/>
    <property type="match status" value="5"/>
</dbReference>
<dbReference type="PROSITE" id="PS50025">
    <property type="entry name" value="LAM_G_DOMAIN"/>
    <property type="match status" value="1"/>
</dbReference>
<evidence type="ECO:0000256" key="2">
    <source>
        <dbReference type="ARBA" id="ARBA00022536"/>
    </source>
</evidence>
<dbReference type="SUPFAM" id="SSF49899">
    <property type="entry name" value="Concanavalin A-like lectins/glucanases"/>
    <property type="match status" value="1"/>
</dbReference>
<evidence type="ECO:0000256" key="8">
    <source>
        <dbReference type="ARBA" id="ARBA00023136"/>
    </source>
</evidence>
<evidence type="ECO:0000259" key="16">
    <source>
        <dbReference type="PROSITE" id="PS50026"/>
    </source>
</evidence>
<feature type="region of interest" description="Disordered" evidence="13">
    <location>
        <begin position="1313"/>
        <end position="1336"/>
    </location>
</feature>
<keyword evidence="7 14" id="KW-1133">Transmembrane helix</keyword>
<dbReference type="EMBL" id="JAAGNN010000027">
    <property type="protein sequence ID" value="KAF4071682.1"/>
    <property type="molecule type" value="Genomic_DNA"/>
</dbReference>
<keyword evidence="6 11" id="KW-0106">Calcium</keyword>
<dbReference type="SMART" id="SM00181">
    <property type="entry name" value="EGF"/>
    <property type="match status" value="5"/>
</dbReference>
<feature type="transmembrane region" description="Helical" evidence="14">
    <location>
        <begin position="1245"/>
        <end position="1265"/>
    </location>
</feature>
<feature type="disulfide bond" evidence="12">
    <location>
        <begin position="1176"/>
        <end position="1185"/>
    </location>
</feature>
<comment type="subcellular location">
    <subcellularLocation>
        <location evidence="1">Membrane</location>
    </subcellularLocation>
</comment>
<feature type="domain" description="Cadherin" evidence="17">
    <location>
        <begin position="127"/>
        <end position="297"/>
    </location>
</feature>
<dbReference type="PROSITE" id="PS00232">
    <property type="entry name" value="CADHERIN_1"/>
    <property type="match status" value="3"/>
</dbReference>
<evidence type="ECO:0000256" key="14">
    <source>
        <dbReference type="SAM" id="Phobius"/>
    </source>
</evidence>
<feature type="disulfide bond" evidence="12">
    <location>
        <begin position="1139"/>
        <end position="1148"/>
    </location>
</feature>
<feature type="region of interest" description="Disordered" evidence="13">
    <location>
        <begin position="1484"/>
        <end position="1533"/>
    </location>
</feature>
<evidence type="ECO:0008006" key="20">
    <source>
        <dbReference type="Google" id="ProtNLM"/>
    </source>
</evidence>
<name>A0A7J5ZLV0_AMEME</name>
<feature type="domain" description="EGF-like" evidence="16">
    <location>
        <begin position="1150"/>
        <end position="1186"/>
    </location>
</feature>
<feature type="compositionally biased region" description="Polar residues" evidence="13">
    <location>
        <begin position="1410"/>
        <end position="1420"/>
    </location>
</feature>
<feature type="disulfide bond" evidence="12">
    <location>
        <begin position="1214"/>
        <end position="1223"/>
    </location>
</feature>
<dbReference type="PANTHER" id="PTHR24026">
    <property type="entry name" value="FAT ATYPICAL CADHERIN-RELATED"/>
    <property type="match status" value="1"/>
</dbReference>
<evidence type="ECO:0000313" key="19">
    <source>
        <dbReference type="Proteomes" id="UP000593565"/>
    </source>
</evidence>
<keyword evidence="2 12" id="KW-0245">EGF-like domain</keyword>
<keyword evidence="4" id="KW-0732">Signal</keyword>
<dbReference type="SUPFAM" id="SSF57196">
    <property type="entry name" value="EGF/Laminin"/>
    <property type="match status" value="4"/>
</dbReference>
<evidence type="ECO:0000256" key="3">
    <source>
        <dbReference type="ARBA" id="ARBA00022692"/>
    </source>
</evidence>
<dbReference type="GO" id="GO:0007156">
    <property type="term" value="P:homophilic cell adhesion via plasma membrane adhesion molecules"/>
    <property type="evidence" value="ECO:0007669"/>
    <property type="project" value="InterPro"/>
</dbReference>
<feature type="domain" description="Laminin G" evidence="15">
    <location>
        <begin position="896"/>
        <end position="1069"/>
    </location>
</feature>
<dbReference type="PROSITE" id="PS50268">
    <property type="entry name" value="CADHERIN_2"/>
    <property type="match status" value="6"/>
</dbReference>
<dbReference type="Gene3D" id="2.10.25.10">
    <property type="entry name" value="Laminin"/>
    <property type="match status" value="4"/>
</dbReference>
<gene>
    <name evidence="18" type="ORF">AMELA_G00276040</name>
</gene>
<dbReference type="Pfam" id="PF07645">
    <property type="entry name" value="EGF_CA"/>
    <property type="match status" value="1"/>
</dbReference>
<evidence type="ECO:0000256" key="13">
    <source>
        <dbReference type="SAM" id="MobiDB-lite"/>
    </source>
</evidence>
<sequence length="1619" mass="175431">MAPSPPGQWWRSKCWTPTTTVLFVRSLCTRCESREDAVAGRYILQVSATDADIRSNAHINYQLSGAGAEHFSIDPETGELKTFSALDYEEDAVHRMKVRAVDGGGRYCEADVEVAVEDVNDNAPRFAADPFAITVFENAEIHTPVARLQATDLDSASFVHVGSVLNVILFFSSSEFQAVFEAPVPTQNRFLSFSSSVADLSHYGETQLLHVARTSTLSRVARANAELVYSLSDSADGAFTIDEHSGVLRLAAPLDRELRPSYTLRARATDRGWPRSLSAVCSVTVSVLDLNDDPPVFQHREYVATVPEDVAAGTQVLHVRAASRDAEAQISYAVVDGNDRGAFSVDTHTGVVFVIAPLDYEASREFSLTVEATDGETPALSDRAVVSINVTDVNDNSPVFSQTVYAAVVSEDIEPGKAVLTVMAEDADGPSNNQVRYSIVSGNQGSPFSIDPIKGEVKVARHLDREKVSGYTLTVRASDSGSPVRLSTAKINIDVSDINDNPPVFSQSNYTLIIQENRPVGTSVLQLSVSDRDASHNGPPFSFSVVSGNEDHAFDVTSRGALVSIGALSRRSKDSYVLEIQVSDSGRPPLSSSAMVFVRLIEESIHPPVILQLDVFVTATTGEYAGGGVLGKIHATDQDVHDTLTYGISPDPAPSDNSALFSVSSADGRLVSLGALDSGRYSLNVTVTDGRFTTWARVTVHVRPAPALGNLVSLRLGTIAPEEFVGEHWRNFARALRNTAGVRRSDVQLVSLQPDHGDLEVLLALDKTGSPEQAQEVVLRKLNASVGAIEEITGVRIVRVGNKLCPRLDCPPRHCQETVTLETGAMATYSTARLSFVTPRHTRTADCLCRGAECAEMSKLCDENPCPEGTECVEDPTHTSFSCVCSDERHGQCAEGHALTFSGNGYVRYRLMENDNKEEMNLSLRLRTFSDHATIMYAKGTDYSILEIVNGRLQYKFDCGSGPGVVPIHSPLVNDGEWHTVSLEVDGNYARLVLDRTHTASGKAQGNLRTLNLDTSVFFGGHVWQAGVANGLRGCLQGVVLNGRELPLRSQPRSAHSVLEELVEAVPGCSPPPRVSSCASEPCANGGTCTELPNGGYFCKCSALFVGSHCEVSISPCSSNPCLYGGTCVPRGDDFFCQCRGQYSGQWCQLGPYCTENPCKNNGRCIGSLDGPVCECEPGFQGERCLSDVDECLKNPCANAGQCQNTYGSYSCNCSLGYGGHHCEQHAQISNKVLSTSWNIGLEEVIGIAVFVAVIFVMALLFVVIRKRVCRRTKPQSPDDDKRLHSSFLQRPYYDSKLGRNIYSDVPPQVPVRPISYTPSVPSDSRNNLDRSSFEGSAVPEHTEFSTFNPDPVGHGHRKAVAVCSVAPNLPPPPPSNSASDIVDLDPCFSKKVVEDSTCHPYNTRGSMSEVQSLSSFQSESCDDNESLPSHELKNPRGYHWDTSDWMPSVQLPGIQEFPQYEVVESPPTLYNDPALLDTDYYAGGYDIESDFPPPPDDFPAHDDLPPAPPPPASYDTLGPAPSSPGGSWVRQRPPLPQLYTLSHYLPHHQYPSSDPEQPKSGSFAADDISLSLYASTVSCSDVEESEAPMSDCESGAEDGAQFRRLLVPPQPQQQHTEV</sequence>
<feature type="domain" description="Cadherin" evidence="17">
    <location>
        <begin position="298"/>
        <end position="400"/>
    </location>
</feature>
<dbReference type="PANTHER" id="PTHR24026:SF126">
    <property type="entry name" value="PROTOCADHERIN FAT 4"/>
    <property type="match status" value="1"/>
</dbReference>
<dbReference type="InterPro" id="IPR013320">
    <property type="entry name" value="ConA-like_dom_sf"/>
</dbReference>
<evidence type="ECO:0000256" key="7">
    <source>
        <dbReference type="ARBA" id="ARBA00022989"/>
    </source>
</evidence>
<feature type="disulfide bond" evidence="12">
    <location>
        <begin position="1101"/>
        <end position="1110"/>
    </location>
</feature>
<keyword evidence="10" id="KW-0325">Glycoprotein</keyword>
<comment type="caution">
    <text evidence="18">The sequence shown here is derived from an EMBL/GenBank/DDBJ whole genome shotgun (WGS) entry which is preliminary data.</text>
</comment>
<dbReference type="FunFam" id="2.60.40.60:FF:000013">
    <property type="entry name" value="Cadherin EGF LAG seven-pass G-type receptor"/>
    <property type="match status" value="2"/>
</dbReference>
<dbReference type="InterPro" id="IPR018097">
    <property type="entry name" value="EGF_Ca-bd_CS"/>
</dbReference>
<feature type="domain" description="EGF-like" evidence="16">
    <location>
        <begin position="1188"/>
        <end position="1224"/>
    </location>
</feature>
<feature type="domain" description="Cadherin" evidence="17">
    <location>
        <begin position="35"/>
        <end position="126"/>
    </location>
</feature>
<feature type="compositionally biased region" description="Polar residues" evidence="13">
    <location>
        <begin position="1317"/>
        <end position="1326"/>
    </location>
</feature>
<protein>
    <recommendedName>
        <fullName evidence="20">Protocadherin Fat 1</fullName>
    </recommendedName>
</protein>
<evidence type="ECO:0000256" key="9">
    <source>
        <dbReference type="ARBA" id="ARBA00023157"/>
    </source>
</evidence>
<dbReference type="InterPro" id="IPR001791">
    <property type="entry name" value="Laminin_G"/>
</dbReference>
<evidence type="ECO:0000313" key="18">
    <source>
        <dbReference type="EMBL" id="KAF4071682.1"/>
    </source>
</evidence>
<dbReference type="InterPro" id="IPR020894">
    <property type="entry name" value="Cadherin_CS"/>
</dbReference>
<dbReference type="GO" id="GO:0009653">
    <property type="term" value="P:anatomical structure morphogenesis"/>
    <property type="evidence" value="ECO:0007669"/>
    <property type="project" value="UniProtKB-ARBA"/>
</dbReference>
<dbReference type="PROSITE" id="PS01187">
    <property type="entry name" value="EGF_CA"/>
    <property type="match status" value="1"/>
</dbReference>
<keyword evidence="8 14" id="KW-0472">Membrane</keyword>
<proteinExistence type="predicted"/>
<dbReference type="InterPro" id="IPR049883">
    <property type="entry name" value="NOTCH1_EGF-like"/>
</dbReference>
<feature type="disulfide bond" evidence="12">
    <location>
        <begin position="866"/>
        <end position="883"/>
    </location>
</feature>
<dbReference type="InterPro" id="IPR015919">
    <property type="entry name" value="Cadherin-like_sf"/>
</dbReference>
<keyword evidence="3 14" id="KW-0812">Transmembrane</keyword>
<keyword evidence="5" id="KW-0677">Repeat</keyword>
<dbReference type="Pfam" id="PF00028">
    <property type="entry name" value="Cadherin"/>
    <property type="match status" value="5"/>
</dbReference>
<dbReference type="SMART" id="SM00282">
    <property type="entry name" value="LamG"/>
    <property type="match status" value="1"/>
</dbReference>
<feature type="region of interest" description="Disordered" evidence="13">
    <location>
        <begin position="1410"/>
        <end position="1431"/>
    </location>
</feature>
<keyword evidence="19" id="KW-1185">Reference proteome</keyword>
<keyword evidence="9 12" id="KW-1015">Disulfide bond</keyword>
<organism evidence="18 19">
    <name type="scientific">Ameiurus melas</name>
    <name type="common">Black bullhead</name>
    <name type="synonym">Silurus melas</name>
    <dbReference type="NCBI Taxonomy" id="219545"/>
    <lineage>
        <taxon>Eukaryota</taxon>
        <taxon>Metazoa</taxon>
        <taxon>Chordata</taxon>
        <taxon>Craniata</taxon>
        <taxon>Vertebrata</taxon>
        <taxon>Euteleostomi</taxon>
        <taxon>Actinopterygii</taxon>
        <taxon>Neopterygii</taxon>
        <taxon>Teleostei</taxon>
        <taxon>Ostariophysi</taxon>
        <taxon>Siluriformes</taxon>
        <taxon>Ictaluridae</taxon>
        <taxon>Ameiurus</taxon>
    </lineage>
</organism>
<dbReference type="SMART" id="SM00179">
    <property type="entry name" value="EGF_CA"/>
    <property type="match status" value="4"/>
</dbReference>
<dbReference type="Gene3D" id="2.60.120.200">
    <property type="match status" value="1"/>
</dbReference>
<evidence type="ECO:0000256" key="10">
    <source>
        <dbReference type="ARBA" id="ARBA00023180"/>
    </source>
</evidence>
<evidence type="ECO:0000259" key="15">
    <source>
        <dbReference type="PROSITE" id="PS50025"/>
    </source>
</evidence>
<feature type="domain" description="Cadherin" evidence="17">
    <location>
        <begin position="627"/>
        <end position="702"/>
    </location>
</feature>
<reference evidence="18 19" key="1">
    <citation type="submission" date="2020-02" db="EMBL/GenBank/DDBJ databases">
        <title>A chromosome-scale genome assembly of the black bullhead catfish (Ameiurus melas).</title>
        <authorList>
            <person name="Wen M."/>
            <person name="Zham M."/>
            <person name="Cabau C."/>
            <person name="Klopp C."/>
            <person name="Donnadieu C."/>
            <person name="Roques C."/>
            <person name="Bouchez O."/>
            <person name="Lampietro C."/>
            <person name="Jouanno E."/>
            <person name="Herpin A."/>
            <person name="Louis A."/>
            <person name="Berthelot C."/>
            <person name="Parey E."/>
            <person name="Roest-Crollius H."/>
            <person name="Braasch I."/>
            <person name="Postlethwait J."/>
            <person name="Robinson-Rechavi M."/>
            <person name="Echchiki A."/>
            <person name="Begum T."/>
            <person name="Montfort J."/>
            <person name="Schartl M."/>
            <person name="Bobe J."/>
            <person name="Guiguen Y."/>
        </authorList>
    </citation>
    <scope>NUCLEOTIDE SEQUENCE [LARGE SCALE GENOMIC DNA]</scope>
    <source>
        <strain evidence="18">M_S1</strain>
        <tissue evidence="18">Blood</tissue>
    </source>
</reference>
<dbReference type="FunFam" id="2.10.25.10:FF:000154">
    <property type="entry name" value="FAT atypical cadherin 1"/>
    <property type="match status" value="1"/>
</dbReference>
<dbReference type="CDD" id="cd00054">
    <property type="entry name" value="EGF_CA"/>
    <property type="match status" value="4"/>
</dbReference>
<evidence type="ECO:0000256" key="11">
    <source>
        <dbReference type="PROSITE-ProRule" id="PRU00043"/>
    </source>
</evidence>
<dbReference type="GO" id="GO:0005886">
    <property type="term" value="C:plasma membrane"/>
    <property type="evidence" value="ECO:0007669"/>
    <property type="project" value="UniProtKB-SubCell"/>
</dbReference>
<dbReference type="InterPro" id="IPR001881">
    <property type="entry name" value="EGF-like_Ca-bd_dom"/>
</dbReference>
<comment type="caution">
    <text evidence="12">Lacks conserved residue(s) required for the propagation of feature annotation.</text>
</comment>
<dbReference type="Proteomes" id="UP000593565">
    <property type="component" value="Unassembled WGS sequence"/>
</dbReference>
<dbReference type="SMART" id="SM00112">
    <property type="entry name" value="CA"/>
    <property type="match status" value="6"/>
</dbReference>
<dbReference type="PROSITE" id="PS01186">
    <property type="entry name" value="EGF_2"/>
    <property type="match status" value="2"/>
</dbReference>
<dbReference type="PROSITE" id="PS00010">
    <property type="entry name" value="ASX_HYDROXYL"/>
    <property type="match status" value="1"/>
</dbReference>
<dbReference type="FunFam" id="2.60.40.60:FF:000084">
    <property type="entry name" value="FAT atypical cadherin 3"/>
    <property type="match status" value="1"/>
</dbReference>
<dbReference type="FunFam" id="2.10.25.10:FF:000057">
    <property type="entry name" value="protocadherin Fat 1 isoform X2"/>
    <property type="match status" value="1"/>
</dbReference>
<evidence type="ECO:0000256" key="4">
    <source>
        <dbReference type="ARBA" id="ARBA00022729"/>
    </source>
</evidence>
<dbReference type="FunFam" id="2.60.120.200:FF:000024">
    <property type="entry name" value="FAT atypical cadherin 1"/>
    <property type="match status" value="1"/>
</dbReference>
<evidence type="ECO:0000256" key="12">
    <source>
        <dbReference type="PROSITE-ProRule" id="PRU00076"/>
    </source>
</evidence>
<dbReference type="GO" id="GO:0005509">
    <property type="term" value="F:calcium ion binding"/>
    <property type="evidence" value="ECO:0007669"/>
    <property type="project" value="UniProtKB-UniRule"/>
</dbReference>
<feature type="domain" description="Cadherin" evidence="17">
    <location>
        <begin position="506"/>
        <end position="610"/>
    </location>
</feature>
<feature type="domain" description="EGF-like" evidence="16">
    <location>
        <begin position="1074"/>
        <end position="1111"/>
    </location>
</feature>
<evidence type="ECO:0000256" key="6">
    <source>
        <dbReference type="ARBA" id="ARBA00022837"/>
    </source>
</evidence>
<dbReference type="Pfam" id="PF00008">
    <property type="entry name" value="EGF"/>
    <property type="match status" value="2"/>
</dbReference>
<dbReference type="FunFam" id="2.60.40.60:FF:000015">
    <property type="entry name" value="FAT atypical cadherin 1"/>
    <property type="match status" value="1"/>
</dbReference>
<evidence type="ECO:0000256" key="5">
    <source>
        <dbReference type="ARBA" id="ARBA00022737"/>
    </source>
</evidence>
<dbReference type="Gene3D" id="2.60.40.60">
    <property type="entry name" value="Cadherins"/>
    <property type="match status" value="7"/>
</dbReference>
<dbReference type="PROSITE" id="PS00022">
    <property type="entry name" value="EGF_1"/>
    <property type="match status" value="4"/>
</dbReference>
<feature type="domain" description="EGF-like" evidence="16">
    <location>
        <begin position="857"/>
        <end position="894"/>
    </location>
</feature>
<dbReference type="PRINTS" id="PR00205">
    <property type="entry name" value="CADHERIN"/>
</dbReference>
<dbReference type="SUPFAM" id="SSF49313">
    <property type="entry name" value="Cadherin-like"/>
    <property type="match status" value="7"/>
</dbReference>
<dbReference type="CDD" id="cd00110">
    <property type="entry name" value="LamG"/>
    <property type="match status" value="1"/>
</dbReference>
<accession>A0A7J5ZLV0</accession>
<feature type="domain" description="EGF-like" evidence="16">
    <location>
        <begin position="1113"/>
        <end position="1149"/>
    </location>
</feature>
<evidence type="ECO:0000256" key="1">
    <source>
        <dbReference type="ARBA" id="ARBA00004370"/>
    </source>
</evidence>
<dbReference type="CDD" id="cd11304">
    <property type="entry name" value="Cadherin_repeat"/>
    <property type="match status" value="6"/>
</dbReference>